<dbReference type="Proteomes" id="UP000239446">
    <property type="component" value="Unassembled WGS sequence"/>
</dbReference>
<evidence type="ECO:0000313" key="7">
    <source>
        <dbReference type="Proteomes" id="UP000239648"/>
    </source>
</evidence>
<evidence type="ECO:0000313" key="6">
    <source>
        <dbReference type="Proteomes" id="UP000239446"/>
    </source>
</evidence>
<dbReference type="Gene3D" id="1.25.40.10">
    <property type="entry name" value="Tetratricopeptide repeat domain"/>
    <property type="match status" value="4"/>
</dbReference>
<dbReference type="Pfam" id="PF13432">
    <property type="entry name" value="TPR_16"/>
    <property type="match status" value="1"/>
</dbReference>
<dbReference type="PANTHER" id="PTHR45586">
    <property type="entry name" value="TPR REPEAT-CONTAINING PROTEIN PA4667"/>
    <property type="match status" value="1"/>
</dbReference>
<reference evidence="5 6" key="2">
    <citation type="submission" date="2018-02" db="EMBL/GenBank/DDBJ databases">
        <title>Subsurface microbial communities from deep shales in Ohio and West Virginia, USA.</title>
        <authorList>
            <person name="Wrighton K."/>
        </authorList>
    </citation>
    <scope>NUCLEOTIDE SEQUENCE [LARGE SCALE GENOMIC DNA]</scope>
    <source>
        <strain evidence="5 6">UTICA-S1B9</strain>
    </source>
</reference>
<dbReference type="PROSITE" id="PS51257">
    <property type="entry name" value="PROKAR_LIPOPROTEIN"/>
    <property type="match status" value="1"/>
</dbReference>
<evidence type="ECO:0000256" key="3">
    <source>
        <dbReference type="PROSITE-ProRule" id="PRU00339"/>
    </source>
</evidence>
<dbReference type="SUPFAM" id="SSF48452">
    <property type="entry name" value="TPR-like"/>
    <property type="match status" value="3"/>
</dbReference>
<reference evidence="4 7" key="1">
    <citation type="submission" date="2018-02" db="EMBL/GenBank/DDBJ databases">
        <title>Deep subsurface shale carbon reservoir microbial communities from Ohio and West Virginia, USA.</title>
        <authorList>
            <person name="Wrighton K."/>
        </authorList>
    </citation>
    <scope>NUCLEOTIDE SEQUENCE [LARGE SCALE GENOMIC DNA]</scope>
    <source>
        <strain evidence="4 7">UTICA-S1B6</strain>
    </source>
</reference>
<keyword evidence="7" id="KW-1185">Reference proteome</keyword>
<dbReference type="Proteomes" id="UP000239648">
    <property type="component" value="Unassembled WGS sequence"/>
</dbReference>
<proteinExistence type="predicted"/>
<dbReference type="PROSITE" id="PS50005">
    <property type="entry name" value="TPR"/>
    <property type="match status" value="2"/>
</dbReference>
<accession>A0A2S6G914</accession>
<evidence type="ECO:0000256" key="2">
    <source>
        <dbReference type="ARBA" id="ARBA00022803"/>
    </source>
</evidence>
<dbReference type="EMBL" id="PTIU01000004">
    <property type="protein sequence ID" value="PPK55741.1"/>
    <property type="molecule type" value="Genomic_DNA"/>
</dbReference>
<dbReference type="InterPro" id="IPR019734">
    <property type="entry name" value="TPR_rpt"/>
</dbReference>
<dbReference type="InterPro" id="IPR011990">
    <property type="entry name" value="TPR-like_helical_dom_sf"/>
</dbReference>
<dbReference type="SMART" id="SM00028">
    <property type="entry name" value="TPR"/>
    <property type="match status" value="8"/>
</dbReference>
<dbReference type="InterPro" id="IPR051012">
    <property type="entry name" value="CellSynth/LPSAsmb/PSIAsmb"/>
</dbReference>
<feature type="repeat" description="TPR" evidence="3">
    <location>
        <begin position="40"/>
        <end position="73"/>
    </location>
</feature>
<keyword evidence="1" id="KW-0677">Repeat</keyword>
<feature type="repeat" description="TPR" evidence="3">
    <location>
        <begin position="732"/>
        <end position="765"/>
    </location>
</feature>
<comment type="caution">
    <text evidence="5">The sequence shown here is derived from an EMBL/GenBank/DDBJ whole genome shotgun (WGS) entry which is preliminary data.</text>
</comment>
<evidence type="ECO:0000256" key="1">
    <source>
        <dbReference type="ARBA" id="ARBA00022737"/>
    </source>
</evidence>
<dbReference type="Pfam" id="PF13429">
    <property type="entry name" value="TPR_15"/>
    <property type="match status" value="1"/>
</dbReference>
<dbReference type="AlphaFoldDB" id="A0A2S6G914"/>
<dbReference type="EMBL" id="PTIT01000004">
    <property type="protein sequence ID" value="PPK52713.1"/>
    <property type="molecule type" value="Genomic_DNA"/>
</dbReference>
<evidence type="ECO:0000313" key="4">
    <source>
        <dbReference type="EMBL" id="PPK52713.1"/>
    </source>
</evidence>
<evidence type="ECO:0000313" key="5">
    <source>
        <dbReference type="EMBL" id="PPK55741.1"/>
    </source>
</evidence>
<dbReference type="Pfam" id="PF14559">
    <property type="entry name" value="TPR_19"/>
    <property type="match status" value="3"/>
</dbReference>
<dbReference type="OrthoDB" id="9766710at2"/>
<keyword evidence="2 3" id="KW-0802">TPR repeat</keyword>
<sequence length="779" mass="84735">MKTFGLKARHPLLALLATGVILLPLLTGCNGGDSSNTDEAASHIERAETYTDQGQYRSALLEVRNAIKADPDNVDHVVMLAELYLDIGAAREAAELLEPWMEGHASDVALPLATAYVRLGKHLSARETLDQYQPQSPVQQTEASLLRAEALRLSGDATEALSLFRNLMENHPSNPQAVVGTLRAQLDLNQASQAVRTANDWLEQNPPEPQVRYWKGAAQYQENDLDGAAQTLTDAASELPASDVFLPVRRNILTLLSRVLTEQGKAVEAQVYNKILAEHQDTTAREQGEAAIAALQEGNVDEAKRILGDMLEMDPDNRAAALMLGALSTSTGNAEEGSRLLAENLDPETTPTPFLRSATMAQIDTGKREEALQTLERAMEARPNDNDILAMHGILALSFDDEERQTAGIASLQKAINNEPERTRLRLALAHHYITSGQPDAAITQLLEVARLTPDRIEALQQATRLYARSHPPQDTVDWLDGLAEQTPELEQNADVLAALVNIGVGNLAQARERLAPYQQTDSEYVKQADIELLLAETRAAVNAGNYETARAKASEAIGLAPNSLRVLLLPAAISQAEGDLDRALEEIDAAEEVTGKAGPTIIARTSVLEANNGTTQAFDYLFSQWQEQRRDVLIPPLLRLARSEGAEALGSVTQAWIEQQPQNPAANMARADWLVSDGQEQLAISHYETVLDSNPGNPAALNNLAWVLRESDPQRALALSEQASQKAADNPMVLDTYGWLLHLAGQNDEAIRVLEQAVALAPENEEISAHLEAAREAL</sequence>
<gene>
    <name evidence="5" type="ORF">B0H24_1004146</name>
    <name evidence="4" type="ORF">BY455_10429</name>
</gene>
<organism evidence="5 6">
    <name type="scientific">Marinobacter persicus</name>
    <dbReference type="NCBI Taxonomy" id="930118"/>
    <lineage>
        <taxon>Bacteria</taxon>
        <taxon>Pseudomonadati</taxon>
        <taxon>Pseudomonadota</taxon>
        <taxon>Gammaproteobacteria</taxon>
        <taxon>Pseudomonadales</taxon>
        <taxon>Marinobacteraceae</taxon>
        <taxon>Marinobacter</taxon>
    </lineage>
</organism>
<dbReference type="RefSeq" id="WP_104415335.1">
    <property type="nucleotide sequence ID" value="NZ_PTIT01000004.1"/>
</dbReference>
<name>A0A2S6G914_9GAMM</name>
<protein>
    <submittedName>
        <fullName evidence="5">Tetratricopeptide repeat protein</fullName>
    </submittedName>
</protein>
<dbReference type="PANTHER" id="PTHR45586:SF14">
    <property type="entry name" value="TETRATRICOPEPTIDE TPR_2 REPEAT PROTEIN"/>
    <property type="match status" value="1"/>
</dbReference>